<evidence type="ECO:0000313" key="1">
    <source>
        <dbReference type="EMBL" id="SHK32094.1"/>
    </source>
</evidence>
<dbReference type="STRING" id="1121266.SAMN02745883_01805"/>
<dbReference type="AlphaFoldDB" id="A0A1M6RI41"/>
<dbReference type="RefSeq" id="WP_170139265.1">
    <property type="nucleotide sequence ID" value="NZ_FRAJ01000014.1"/>
</dbReference>
<proteinExistence type="predicted"/>
<dbReference type="EMBL" id="FRAJ01000014">
    <property type="protein sequence ID" value="SHK32094.1"/>
    <property type="molecule type" value="Genomic_DNA"/>
</dbReference>
<accession>A0A1M6RI41</accession>
<gene>
    <name evidence="1" type="ORF">SAMN02745883_01805</name>
</gene>
<evidence type="ECO:0008006" key="3">
    <source>
        <dbReference type="Google" id="ProtNLM"/>
    </source>
</evidence>
<organism evidence="1 2">
    <name type="scientific">Caminicella sporogenes DSM 14501</name>
    <dbReference type="NCBI Taxonomy" id="1121266"/>
    <lineage>
        <taxon>Bacteria</taxon>
        <taxon>Bacillati</taxon>
        <taxon>Bacillota</taxon>
        <taxon>Clostridia</taxon>
        <taxon>Peptostreptococcales</taxon>
        <taxon>Caminicellaceae</taxon>
        <taxon>Caminicella</taxon>
    </lineage>
</organism>
<protein>
    <recommendedName>
        <fullName evidence="3">Signal transducing protein</fullName>
    </recommendedName>
</protein>
<name>A0A1M6RI41_9FIRM</name>
<evidence type="ECO:0000313" key="2">
    <source>
        <dbReference type="Proteomes" id="UP000184082"/>
    </source>
</evidence>
<reference evidence="1 2" key="1">
    <citation type="submission" date="2016-11" db="EMBL/GenBank/DDBJ databases">
        <authorList>
            <person name="Jaros S."/>
            <person name="Januszkiewicz K."/>
            <person name="Wedrychowicz H."/>
        </authorList>
    </citation>
    <scope>NUCLEOTIDE SEQUENCE [LARGE SCALE GENOMIC DNA]</scope>
    <source>
        <strain evidence="1 2">DSM 14501</strain>
    </source>
</reference>
<sequence length="56" mass="6482">MWTVIYVTHDGNDAQHIKDKLTSEGFLVKMRENNSLIEILVPELEANEAHVIIDQY</sequence>
<dbReference type="Proteomes" id="UP000184082">
    <property type="component" value="Unassembled WGS sequence"/>
</dbReference>
<keyword evidence="2" id="KW-1185">Reference proteome</keyword>